<keyword evidence="7" id="KW-1185">Reference proteome</keyword>
<dbReference type="InterPro" id="IPR010796">
    <property type="entry name" value="C2_B9-type_dom"/>
</dbReference>
<comment type="caution">
    <text evidence="6">The sequence shown here is derived from an EMBL/GenBank/DDBJ whole genome shotgun (WGS) entry which is preliminary data.</text>
</comment>
<dbReference type="GO" id="GO:0036038">
    <property type="term" value="C:MKS complex"/>
    <property type="evidence" value="ECO:0007669"/>
    <property type="project" value="TreeGrafter"/>
</dbReference>
<evidence type="ECO:0000256" key="1">
    <source>
        <dbReference type="ARBA" id="ARBA00004120"/>
    </source>
</evidence>
<sequence>MIDVKQSIEATMFELNTGKLKIAANYHVTEPIKNFKLRLKIIQQKSLLAELFESEGETRDTNFLVTEERIFNWQEKVFSAHEIKYYEDKKNCINDVHKEYHNRIVDDNIEGSRLFTYTENDSYYHDKNPVTKNGYKSILSLKNEAALPAMINKKPFNERYNKKVIDLSPTDSTIRTNHYLYQNKKIMYIMVDLTSKDQALTDQEYSEILLCTISYDEIGKILTVDPDFINNECYTIEATGISYDYWIEHVSDQPNDREIEIRNELLHHEIHENQLYRETQIFSEIQLPLENIFRLYLTLDICEAHGFAYNSLFLTYSINLPKYWSTNQRDCLSGRTQRCQMIDGRAHFSYVTEISLDFDLNCLINDSVSSSWPHLIITASSLDKWSRYRIEGYTSIPLPSSSGSYVFQLKTWRPVAGLINSLRRFFTGGTAELEDLMYCAIPREHDGKLLDKTQLNVVPSGTIEIRMNIIQQSKQFMKNRGPYKDVLNRLSAGTLMTSVDNVLEQFKAARERMLHARAMSS</sequence>
<evidence type="ECO:0000256" key="4">
    <source>
        <dbReference type="ARBA" id="ARBA00023212"/>
    </source>
</evidence>
<dbReference type="EMBL" id="JAQQBS010001422">
    <property type="protein sequence ID" value="KAK0164933.1"/>
    <property type="molecule type" value="Genomic_DNA"/>
</dbReference>
<evidence type="ECO:0000313" key="6">
    <source>
        <dbReference type="EMBL" id="KAK0164933.1"/>
    </source>
</evidence>
<evidence type="ECO:0008006" key="8">
    <source>
        <dbReference type="Google" id="ProtNLM"/>
    </source>
</evidence>
<dbReference type="Proteomes" id="UP001168990">
    <property type="component" value="Unassembled WGS sequence"/>
</dbReference>
<evidence type="ECO:0000313" key="7">
    <source>
        <dbReference type="Proteomes" id="UP001168990"/>
    </source>
</evidence>
<protein>
    <recommendedName>
        <fullName evidence="8">Meckel syndrome type 1 protein</fullName>
    </recommendedName>
</protein>
<keyword evidence="4" id="KW-0206">Cytoskeleton</keyword>
<proteinExistence type="predicted"/>
<reference evidence="6" key="1">
    <citation type="journal article" date="2023" name="bioRxiv">
        <title>Scaffold-level genome assemblies of two parasitoid biocontrol wasps reveal the parthenogenesis mechanism and an associated novel virus.</title>
        <authorList>
            <person name="Inwood S."/>
            <person name="Skelly J."/>
            <person name="Guhlin J."/>
            <person name="Harrop T."/>
            <person name="Goldson S."/>
            <person name="Dearden P."/>
        </authorList>
    </citation>
    <scope>NUCLEOTIDE SEQUENCE</scope>
    <source>
        <strain evidence="6">Irish</strain>
        <tissue evidence="6">Whole body</tissue>
    </source>
</reference>
<name>A0AA39KKK2_9HYME</name>
<organism evidence="6 7">
    <name type="scientific">Microctonus aethiopoides</name>
    <dbReference type="NCBI Taxonomy" id="144406"/>
    <lineage>
        <taxon>Eukaryota</taxon>
        <taxon>Metazoa</taxon>
        <taxon>Ecdysozoa</taxon>
        <taxon>Arthropoda</taxon>
        <taxon>Hexapoda</taxon>
        <taxon>Insecta</taxon>
        <taxon>Pterygota</taxon>
        <taxon>Neoptera</taxon>
        <taxon>Endopterygota</taxon>
        <taxon>Hymenoptera</taxon>
        <taxon>Apocrita</taxon>
        <taxon>Ichneumonoidea</taxon>
        <taxon>Braconidae</taxon>
        <taxon>Euphorinae</taxon>
        <taxon>Microctonus</taxon>
    </lineage>
</organism>
<keyword evidence="5" id="KW-0966">Cell projection</keyword>
<keyword evidence="2" id="KW-0963">Cytoplasm</keyword>
<dbReference type="PANTHER" id="PTHR12968:SF4">
    <property type="entry name" value="TECTONIC-LIKE COMPLEX MEMBER MKS1"/>
    <property type="match status" value="1"/>
</dbReference>
<evidence type="ECO:0000256" key="2">
    <source>
        <dbReference type="ARBA" id="ARBA00022490"/>
    </source>
</evidence>
<evidence type="ECO:0000256" key="5">
    <source>
        <dbReference type="ARBA" id="ARBA00023273"/>
    </source>
</evidence>
<dbReference type="Pfam" id="PF07162">
    <property type="entry name" value="B9-C2"/>
    <property type="match status" value="1"/>
</dbReference>
<comment type="subcellular location">
    <subcellularLocation>
        <location evidence="1">Cytoplasm</location>
        <location evidence="1">Cytoskeleton</location>
        <location evidence="1">Cilium basal body</location>
    </subcellularLocation>
</comment>
<dbReference type="GO" id="GO:0060271">
    <property type="term" value="P:cilium assembly"/>
    <property type="evidence" value="ECO:0007669"/>
    <property type="project" value="TreeGrafter"/>
</dbReference>
<dbReference type="PANTHER" id="PTHR12968">
    <property type="entry name" value="B9 DOMAIN-CONTAINING"/>
    <property type="match status" value="1"/>
</dbReference>
<accession>A0AA39KKK2</accession>
<dbReference type="AlphaFoldDB" id="A0AA39KKK2"/>
<keyword evidence="3" id="KW-0970">Cilium biogenesis/degradation</keyword>
<evidence type="ECO:0000256" key="3">
    <source>
        <dbReference type="ARBA" id="ARBA00022794"/>
    </source>
</evidence>
<gene>
    <name evidence="6" type="ORF">PV328_003497</name>
</gene>
<dbReference type="PROSITE" id="PS51381">
    <property type="entry name" value="C2_B9"/>
    <property type="match status" value="1"/>
</dbReference>
<reference evidence="6" key="2">
    <citation type="submission" date="2023-03" db="EMBL/GenBank/DDBJ databases">
        <authorList>
            <person name="Inwood S.N."/>
            <person name="Skelly J.G."/>
            <person name="Guhlin J."/>
            <person name="Harrop T.W.R."/>
            <person name="Goldson S.G."/>
            <person name="Dearden P.K."/>
        </authorList>
    </citation>
    <scope>NUCLEOTIDE SEQUENCE</scope>
    <source>
        <strain evidence="6">Irish</strain>
        <tissue evidence="6">Whole body</tissue>
    </source>
</reference>